<dbReference type="InterPro" id="IPR019756">
    <property type="entry name" value="Pept_S26A_signal_pept_1_Ser-AS"/>
</dbReference>
<dbReference type="GO" id="GO:0005787">
    <property type="term" value="C:signal peptidase complex"/>
    <property type="evidence" value="ECO:0007669"/>
    <property type="project" value="TreeGrafter"/>
</dbReference>
<keyword evidence="12" id="KW-0472">Membrane</keyword>
<keyword evidence="6 14" id="KW-0645">Protease</keyword>
<proteinExistence type="inferred from homology"/>
<evidence type="ECO:0000256" key="13">
    <source>
        <dbReference type="ARBA" id="ARBA00045533"/>
    </source>
</evidence>
<evidence type="ECO:0000256" key="2">
    <source>
        <dbReference type="ARBA" id="ARBA00004648"/>
    </source>
</evidence>
<evidence type="ECO:0000256" key="14">
    <source>
        <dbReference type="RuleBase" id="RU362047"/>
    </source>
</evidence>
<comment type="function">
    <text evidence="13">Catalytic component of the signal peptidase complex (SPC) which catalyzes the cleavage of N-terminal signal sequences from nascent proteins as they are translocated into the lumen of the endoplasmic reticulum. Specifically cleaves N-terminal signal peptides that contain a hydrophobic alpha-helix (h-region) shorter than 18-20 amino acids.</text>
</comment>
<keyword evidence="10" id="KW-0735">Signal-anchor</keyword>
<dbReference type="GO" id="GO:0009003">
    <property type="term" value="F:signal peptidase activity"/>
    <property type="evidence" value="ECO:0007669"/>
    <property type="project" value="UniProtKB-EC"/>
</dbReference>
<dbReference type="PROSITE" id="PS00501">
    <property type="entry name" value="SPASE_I_1"/>
    <property type="match status" value="1"/>
</dbReference>
<comment type="catalytic activity">
    <reaction evidence="1 14">
        <text>Cleavage of hydrophobic, N-terminal signal or leader sequences from secreted and periplasmic proteins.</text>
        <dbReference type="EC" id="3.4.21.89"/>
    </reaction>
</comment>
<evidence type="ECO:0000256" key="1">
    <source>
        <dbReference type="ARBA" id="ARBA00000677"/>
    </source>
</evidence>
<evidence type="ECO:0000256" key="10">
    <source>
        <dbReference type="ARBA" id="ARBA00022968"/>
    </source>
</evidence>
<dbReference type="PRINTS" id="PR00728">
    <property type="entry name" value="SIGNALPTASE"/>
</dbReference>
<dbReference type="InterPro" id="IPR036286">
    <property type="entry name" value="LexA/Signal_pep-like_sf"/>
</dbReference>
<reference evidence="15" key="1">
    <citation type="submission" date="2018-11" db="EMBL/GenBank/DDBJ databases">
        <title>Myxobolus squamalis genome and transcriptome.</title>
        <authorList>
            <person name="Yahalomi D."/>
            <person name="Atkinson S.D."/>
            <person name="Neuhof M."/>
            <person name="Chang E.S."/>
            <person name="Philippe H."/>
            <person name="Cartwright P."/>
            <person name="Bartholomew J.L."/>
            <person name="Huchon D."/>
        </authorList>
    </citation>
    <scope>NUCLEOTIDE SEQUENCE</scope>
    <source>
        <strain evidence="15">71B08</strain>
        <tissue evidence="15">Whole</tissue>
    </source>
</reference>
<dbReference type="InterPro" id="IPR001733">
    <property type="entry name" value="Peptidase_S26B"/>
</dbReference>
<comment type="subunit">
    <text evidence="14">Component of the signal peptidase complex.</text>
</comment>
<dbReference type="GO" id="GO:0004252">
    <property type="term" value="F:serine-type endopeptidase activity"/>
    <property type="evidence" value="ECO:0007669"/>
    <property type="project" value="InterPro"/>
</dbReference>
<evidence type="ECO:0000256" key="11">
    <source>
        <dbReference type="ARBA" id="ARBA00022989"/>
    </source>
</evidence>
<keyword evidence="8 14" id="KW-0378">Hydrolase</keyword>
<evidence type="ECO:0000313" key="15">
    <source>
        <dbReference type="EMBL" id="NDJ98001.1"/>
    </source>
</evidence>
<evidence type="ECO:0000256" key="4">
    <source>
        <dbReference type="ARBA" id="ARBA00013208"/>
    </source>
</evidence>
<evidence type="ECO:0000256" key="3">
    <source>
        <dbReference type="ARBA" id="ARBA00011035"/>
    </source>
</evidence>
<dbReference type="GO" id="GO:0006465">
    <property type="term" value="P:signal peptide processing"/>
    <property type="evidence" value="ECO:0007669"/>
    <property type="project" value="UniProtKB-UniRule"/>
</dbReference>
<accession>A0A6B2G9S3</accession>
<evidence type="ECO:0000256" key="5">
    <source>
        <dbReference type="ARBA" id="ARBA00019685"/>
    </source>
</evidence>
<dbReference type="PANTHER" id="PTHR10806:SF6">
    <property type="entry name" value="SIGNAL PEPTIDASE COMPLEX CATALYTIC SUBUNIT SEC11"/>
    <property type="match status" value="1"/>
</dbReference>
<evidence type="ECO:0000256" key="9">
    <source>
        <dbReference type="ARBA" id="ARBA00022824"/>
    </source>
</evidence>
<keyword evidence="7" id="KW-0812">Transmembrane</keyword>
<protein>
    <recommendedName>
        <fullName evidence="5 14">Signal peptidase complex catalytic subunit SEC11</fullName>
        <ecNumber evidence="4 14">3.4.21.89</ecNumber>
    </recommendedName>
</protein>
<evidence type="ECO:0000256" key="7">
    <source>
        <dbReference type="ARBA" id="ARBA00022692"/>
    </source>
</evidence>
<dbReference type="AlphaFoldDB" id="A0A6B2G9S3"/>
<dbReference type="EMBL" id="GHBR01004172">
    <property type="protein sequence ID" value="NDJ98001.1"/>
    <property type="molecule type" value="Transcribed_RNA"/>
</dbReference>
<evidence type="ECO:0000256" key="6">
    <source>
        <dbReference type="ARBA" id="ARBA00022670"/>
    </source>
</evidence>
<dbReference type="CDD" id="cd06530">
    <property type="entry name" value="S26_SPase_I"/>
    <property type="match status" value="1"/>
</dbReference>
<evidence type="ECO:0000256" key="12">
    <source>
        <dbReference type="ARBA" id="ARBA00023136"/>
    </source>
</evidence>
<comment type="similarity">
    <text evidence="3 14">Belongs to the peptidase S26B family.</text>
</comment>
<organism evidence="15">
    <name type="scientific">Myxobolus squamalis</name>
    <name type="common">Myxosporean</name>
    <dbReference type="NCBI Taxonomy" id="59785"/>
    <lineage>
        <taxon>Eukaryota</taxon>
        <taxon>Metazoa</taxon>
        <taxon>Cnidaria</taxon>
        <taxon>Myxozoa</taxon>
        <taxon>Myxosporea</taxon>
        <taxon>Bivalvulida</taxon>
        <taxon>Platysporina</taxon>
        <taxon>Myxobolidae</taxon>
        <taxon>Myxobolus</taxon>
    </lineage>
</organism>
<name>A0A6B2G9S3_MYXSQ</name>
<keyword evidence="11" id="KW-1133">Transmembrane helix</keyword>
<keyword evidence="9 14" id="KW-0256">Endoplasmic reticulum</keyword>
<dbReference type="InterPro" id="IPR019533">
    <property type="entry name" value="Peptidase_S26"/>
</dbReference>
<dbReference type="SUPFAM" id="SSF51306">
    <property type="entry name" value="LexA/Signal peptidase"/>
    <property type="match status" value="1"/>
</dbReference>
<dbReference type="PANTHER" id="PTHR10806">
    <property type="entry name" value="SIGNAL PEPTIDASE COMPLEX CATALYTIC SUBUNIT SEC11"/>
    <property type="match status" value="1"/>
</dbReference>
<dbReference type="EC" id="3.4.21.89" evidence="4 14"/>
<evidence type="ECO:0000256" key="8">
    <source>
        <dbReference type="ARBA" id="ARBA00022801"/>
    </source>
</evidence>
<comment type="subcellular location">
    <subcellularLocation>
        <location evidence="2">Endoplasmic reticulum membrane</location>
        <topology evidence="2">Single-pass type II membrane protein</topology>
    </subcellularLocation>
</comment>
<sequence>MVFSILLGEFSRFKPRQIISQCLNFGMVVSMAVMIWKLFVIFSNCECPIVVVLSGSMEPAFHRGDLLFINHNWSEPVKAGHITVFKIVQKEIPIVHRTIIRHEQDEKSWKILTKGDNNNVHDRGLYNPGQNWVTPDHVMGRIRGTAPLVGMMTIIMNDYPPVKYALLSIMTIWVIIFRE</sequence>
<dbReference type="NCBIfam" id="TIGR02228">
    <property type="entry name" value="sigpep_I_arch"/>
    <property type="match status" value="1"/>
</dbReference>